<feature type="domain" description="MacB-like periplasmic core" evidence="8">
    <location>
        <begin position="440"/>
        <end position="660"/>
    </location>
</feature>
<keyword evidence="4 6" id="KW-1133">Transmembrane helix</keyword>
<dbReference type="Pfam" id="PF12704">
    <property type="entry name" value="MacB_PCD"/>
    <property type="match status" value="2"/>
</dbReference>
<dbReference type="Pfam" id="PF02687">
    <property type="entry name" value="FtsX"/>
    <property type="match status" value="2"/>
</dbReference>
<evidence type="ECO:0000259" key="8">
    <source>
        <dbReference type="Pfam" id="PF12704"/>
    </source>
</evidence>
<dbReference type="EMBL" id="CP024923">
    <property type="protein sequence ID" value="ATY32014.1"/>
    <property type="molecule type" value="Genomic_DNA"/>
</dbReference>
<comment type="subcellular location">
    <subcellularLocation>
        <location evidence="1">Cell membrane</location>
        <topology evidence="1">Multi-pass membrane protein</topology>
    </subcellularLocation>
</comment>
<dbReference type="GO" id="GO:0005886">
    <property type="term" value="C:plasma membrane"/>
    <property type="evidence" value="ECO:0007669"/>
    <property type="project" value="UniProtKB-SubCell"/>
</dbReference>
<feature type="transmembrane region" description="Helical" evidence="6">
    <location>
        <begin position="429"/>
        <end position="452"/>
    </location>
</feature>
<evidence type="ECO:0000256" key="6">
    <source>
        <dbReference type="SAM" id="Phobius"/>
    </source>
</evidence>
<evidence type="ECO:0000256" key="5">
    <source>
        <dbReference type="ARBA" id="ARBA00023136"/>
    </source>
</evidence>
<feature type="transmembrane region" description="Helical" evidence="6">
    <location>
        <begin position="739"/>
        <end position="764"/>
    </location>
</feature>
<proteinExistence type="predicted"/>
<feature type="transmembrane region" description="Helical" evidence="6">
    <location>
        <begin position="694"/>
        <end position="718"/>
    </location>
</feature>
<evidence type="ECO:0000256" key="1">
    <source>
        <dbReference type="ARBA" id="ARBA00004651"/>
    </source>
</evidence>
<accession>A0A2K8MGB3</accession>
<dbReference type="InterPro" id="IPR025857">
    <property type="entry name" value="MacB_PCD"/>
</dbReference>
<name>A0A2K8MGB3_9SPHN</name>
<feature type="transmembrane region" description="Helical" evidence="6">
    <location>
        <begin position="287"/>
        <end position="307"/>
    </location>
</feature>
<protein>
    <submittedName>
        <fullName evidence="9">ABC transporter permease</fullName>
    </submittedName>
</protein>
<sequence>MWRNYLTITLRLLARNRVYAAINIGGLALGLAGSLLILGYVRYERSYDSWLPDSGRVYQVQSAINVPGQPAVRTQASSFPLHDALPAGFPQIEAITSVALGKTVTEHDGQPMFLEATTVDPEFFKLFGLPFVQGSAATALPDTNAIVLTQSEAIRQFGTPDALGKLLSLGAGPGKRDYRVSGVLRDLPRNTNLKLGIVFRRDPGQIQYRGWGNFDQQHYVKLRPGADAAAINAALPAWEKRAIPIEIIEGKPATMSDVMDFRLVPLGDVHLGAVQEKAMTPGGDPRALATFAVVASLTLGMAVMNFVNLSTARGTQRAREVALRKVLGASRRQLIVQFLGESVVMAAVAMLLALTIVELATPWIAALLGADLHIAYFGAGGMFWPALGLFAVTGLLGGLYPAFYLSRFQPAKVLRANQSSVETPGNGRFRAALVVFQFAIAIGLIASTWVIYSQTRYVETVDPGYRRDGLIQIANAWRFTQGSEYEAARVAMLAIPGVTATGRTELGLASSLKSQSLMRSQGSSEYLSMGVFGVDAAFLQTMGVDLLAGRLLGDRFGADRISGQTPAALTERGMNVVVNRAAAAKLGYRSPQAAIGQVVQIGIWGFNMVPATIAGVVEDTRFRSARDAIEPMVFTYDPDRANTVLVRYAAAHPGEVMAALNKVWRKFEPEIPFEARFADDIVRELYATERARGALFAAFAGLAVLIACLGLYSLASFATERRTREIGIRKVLGAKVRDIVRLLAWQFSRPVVLANLIAWPVAWWAMRDWLNTFDQRIALTPGPFVFAGLLALVIAIGTVAGQSLRVARTNPIHALRYE</sequence>
<feature type="domain" description="ABC3 transporter permease C-terminal" evidence="7">
    <location>
        <begin position="698"/>
        <end position="811"/>
    </location>
</feature>
<evidence type="ECO:0000256" key="3">
    <source>
        <dbReference type="ARBA" id="ARBA00022692"/>
    </source>
</evidence>
<keyword evidence="2" id="KW-1003">Cell membrane</keyword>
<gene>
    <name evidence="9" type="ORF">CVN68_08515</name>
</gene>
<dbReference type="PANTHER" id="PTHR30572">
    <property type="entry name" value="MEMBRANE COMPONENT OF TRANSPORTER-RELATED"/>
    <property type="match status" value="1"/>
</dbReference>
<organism evidence="9 10">
    <name type="scientific">Sphingomonas psychrotolerans</name>
    <dbReference type="NCBI Taxonomy" id="1327635"/>
    <lineage>
        <taxon>Bacteria</taxon>
        <taxon>Pseudomonadati</taxon>
        <taxon>Pseudomonadota</taxon>
        <taxon>Alphaproteobacteria</taxon>
        <taxon>Sphingomonadales</taxon>
        <taxon>Sphingomonadaceae</taxon>
        <taxon>Sphingomonas</taxon>
    </lineage>
</organism>
<dbReference type="InterPro" id="IPR050250">
    <property type="entry name" value="Macrolide_Exporter_MacB"/>
</dbReference>
<dbReference type="KEGG" id="sphc:CVN68_08515"/>
<dbReference type="InterPro" id="IPR003838">
    <property type="entry name" value="ABC3_permease_C"/>
</dbReference>
<feature type="transmembrane region" description="Helical" evidence="6">
    <location>
        <begin position="334"/>
        <end position="356"/>
    </location>
</feature>
<dbReference type="OrthoDB" id="9770036at2"/>
<evidence type="ECO:0000313" key="9">
    <source>
        <dbReference type="EMBL" id="ATY32014.1"/>
    </source>
</evidence>
<keyword evidence="3 6" id="KW-0812">Transmembrane</keyword>
<dbReference type="Proteomes" id="UP000229081">
    <property type="component" value="Chromosome"/>
</dbReference>
<evidence type="ECO:0000256" key="2">
    <source>
        <dbReference type="ARBA" id="ARBA00022475"/>
    </source>
</evidence>
<feature type="transmembrane region" description="Helical" evidence="6">
    <location>
        <begin position="389"/>
        <end position="408"/>
    </location>
</feature>
<feature type="domain" description="ABC3 transporter permease C-terminal" evidence="7">
    <location>
        <begin position="293"/>
        <end position="410"/>
    </location>
</feature>
<feature type="transmembrane region" description="Helical" evidence="6">
    <location>
        <begin position="20"/>
        <end position="41"/>
    </location>
</feature>
<feature type="transmembrane region" description="Helical" evidence="6">
    <location>
        <begin position="784"/>
        <end position="807"/>
    </location>
</feature>
<evidence type="ECO:0000256" key="4">
    <source>
        <dbReference type="ARBA" id="ARBA00022989"/>
    </source>
</evidence>
<feature type="domain" description="MacB-like periplasmic core" evidence="8">
    <location>
        <begin position="21"/>
        <end position="236"/>
    </location>
</feature>
<evidence type="ECO:0000259" key="7">
    <source>
        <dbReference type="Pfam" id="PF02687"/>
    </source>
</evidence>
<evidence type="ECO:0000313" key="10">
    <source>
        <dbReference type="Proteomes" id="UP000229081"/>
    </source>
</evidence>
<dbReference type="AlphaFoldDB" id="A0A2K8MGB3"/>
<reference evidence="9 10" key="1">
    <citation type="submission" date="2017-11" db="EMBL/GenBank/DDBJ databases">
        <title>Complete genome sequence of Sphingomonas sp. Strain Cra20, a psychrotolerant potential plant growth promoting rhizobacteria.</title>
        <authorList>
            <person name="Luo Y."/>
        </authorList>
    </citation>
    <scope>NUCLEOTIDE SEQUENCE [LARGE SCALE GENOMIC DNA]</scope>
    <source>
        <strain evidence="9 10">Cra20</strain>
    </source>
</reference>
<keyword evidence="5 6" id="KW-0472">Membrane</keyword>
<dbReference type="PANTHER" id="PTHR30572:SF18">
    <property type="entry name" value="ABC-TYPE MACROLIDE FAMILY EXPORT SYSTEM PERMEASE COMPONENT 2"/>
    <property type="match status" value="1"/>
</dbReference>
<dbReference type="GO" id="GO:0022857">
    <property type="term" value="F:transmembrane transporter activity"/>
    <property type="evidence" value="ECO:0007669"/>
    <property type="project" value="TreeGrafter"/>
</dbReference>
<keyword evidence="10" id="KW-1185">Reference proteome</keyword>
<dbReference type="RefSeq" id="WP_100281823.1">
    <property type="nucleotide sequence ID" value="NZ_CP024923.1"/>
</dbReference>